<reference evidence="8 9" key="1">
    <citation type="submission" date="2019-06" db="EMBL/GenBank/DDBJ databases">
        <authorList>
            <person name="Meng X."/>
        </authorList>
    </citation>
    <scope>NUCLEOTIDE SEQUENCE [LARGE SCALE GENOMIC DNA]</scope>
    <source>
        <strain evidence="8 9">M625</strain>
    </source>
</reference>
<dbReference type="EMBL" id="VFWZ01000002">
    <property type="protein sequence ID" value="TPN87517.1"/>
    <property type="molecule type" value="Genomic_DNA"/>
</dbReference>
<feature type="signal peptide" evidence="5">
    <location>
        <begin position="1"/>
        <end position="18"/>
    </location>
</feature>
<comment type="caution">
    <text evidence="8">The sequence shown here is derived from an EMBL/GenBank/DDBJ whole genome shotgun (WGS) entry which is preliminary data.</text>
</comment>
<dbReference type="OrthoDB" id="9768470at2"/>
<dbReference type="Pfam" id="PF00593">
    <property type="entry name" value="TonB_dep_Rec_b-barrel"/>
    <property type="match status" value="1"/>
</dbReference>
<dbReference type="PANTHER" id="PTHR40980">
    <property type="entry name" value="PLUG DOMAIN-CONTAINING PROTEIN"/>
    <property type="match status" value="1"/>
</dbReference>
<comment type="similarity">
    <text evidence="4">Belongs to the TonB-dependent receptor family.</text>
</comment>
<dbReference type="InterPro" id="IPR037066">
    <property type="entry name" value="Plug_dom_sf"/>
</dbReference>
<feature type="chain" id="PRO_5021374791" evidence="5">
    <location>
        <begin position="19"/>
        <end position="950"/>
    </location>
</feature>
<dbReference type="Proteomes" id="UP000315540">
    <property type="component" value="Unassembled WGS sequence"/>
</dbReference>
<dbReference type="InterPro" id="IPR036942">
    <property type="entry name" value="Beta-barrel_TonB_sf"/>
</dbReference>
<feature type="domain" description="TonB-dependent receptor-like beta-barrel" evidence="6">
    <location>
        <begin position="522"/>
        <end position="909"/>
    </location>
</feature>
<proteinExistence type="inferred from homology"/>
<keyword evidence="9" id="KW-1185">Reference proteome</keyword>
<organism evidence="8 9">
    <name type="scientific">Aquimarina algicola</name>
    <dbReference type="NCBI Taxonomy" id="2589995"/>
    <lineage>
        <taxon>Bacteria</taxon>
        <taxon>Pseudomonadati</taxon>
        <taxon>Bacteroidota</taxon>
        <taxon>Flavobacteriia</taxon>
        <taxon>Flavobacteriales</taxon>
        <taxon>Flavobacteriaceae</taxon>
        <taxon>Aquimarina</taxon>
    </lineage>
</organism>
<dbReference type="PANTHER" id="PTHR40980:SF5">
    <property type="entry name" value="TONB-DEPENDENT RECEPTOR"/>
    <property type="match status" value="1"/>
</dbReference>
<evidence type="ECO:0000313" key="9">
    <source>
        <dbReference type="Proteomes" id="UP000315540"/>
    </source>
</evidence>
<evidence type="ECO:0000256" key="3">
    <source>
        <dbReference type="ARBA" id="ARBA00023237"/>
    </source>
</evidence>
<evidence type="ECO:0000256" key="4">
    <source>
        <dbReference type="RuleBase" id="RU003357"/>
    </source>
</evidence>
<evidence type="ECO:0000256" key="2">
    <source>
        <dbReference type="ARBA" id="ARBA00023136"/>
    </source>
</evidence>
<dbReference type="InterPro" id="IPR008969">
    <property type="entry name" value="CarboxyPept-like_regulatory"/>
</dbReference>
<dbReference type="Gene3D" id="2.40.170.20">
    <property type="entry name" value="TonB-dependent receptor, beta-barrel domain"/>
    <property type="match status" value="1"/>
</dbReference>
<dbReference type="AlphaFoldDB" id="A0A504J9G6"/>
<keyword evidence="4" id="KW-0798">TonB box</keyword>
<evidence type="ECO:0000259" key="7">
    <source>
        <dbReference type="Pfam" id="PF07715"/>
    </source>
</evidence>
<dbReference type="Gene3D" id="2.170.130.10">
    <property type="entry name" value="TonB-dependent receptor, plug domain"/>
    <property type="match status" value="1"/>
</dbReference>
<keyword evidence="5" id="KW-0732">Signal</keyword>
<evidence type="ECO:0000256" key="1">
    <source>
        <dbReference type="ARBA" id="ARBA00004442"/>
    </source>
</evidence>
<evidence type="ECO:0000313" key="8">
    <source>
        <dbReference type="EMBL" id="TPN87517.1"/>
    </source>
</evidence>
<keyword evidence="3" id="KW-0998">Cell outer membrane</keyword>
<gene>
    <name evidence="8" type="ORF">FHK87_08010</name>
</gene>
<keyword evidence="8" id="KW-0675">Receptor</keyword>
<dbReference type="SUPFAM" id="SSF56935">
    <property type="entry name" value="Porins"/>
    <property type="match status" value="1"/>
</dbReference>
<dbReference type="RefSeq" id="WP_140592159.1">
    <property type="nucleotide sequence ID" value="NZ_VFWZ01000002.1"/>
</dbReference>
<dbReference type="GO" id="GO:0009279">
    <property type="term" value="C:cell outer membrane"/>
    <property type="evidence" value="ECO:0007669"/>
    <property type="project" value="UniProtKB-SubCell"/>
</dbReference>
<dbReference type="Pfam" id="PF13715">
    <property type="entry name" value="CarbopepD_reg_2"/>
    <property type="match status" value="1"/>
</dbReference>
<dbReference type="SUPFAM" id="SSF49464">
    <property type="entry name" value="Carboxypeptidase regulatory domain-like"/>
    <property type="match status" value="1"/>
</dbReference>
<protein>
    <submittedName>
        <fullName evidence="8">TonB-dependent receptor</fullName>
    </submittedName>
</protein>
<comment type="subcellular location">
    <subcellularLocation>
        <location evidence="1 4">Cell outer membrane</location>
    </subcellularLocation>
</comment>
<accession>A0A504J9G6</accession>
<sequence>MKRIFIALTLLVIGITNAQDTGTIAGKLLDKESNNQPLPFANVIVKGTSKGASTDFDGLYEIAGVPVGTYTLEFSFTGYQTVEIPNVVVEADKVAVVDATMGATAAALDEVVIKVVTNREREEALLLDQKEAVQIKESIGAEQLARLGVSNASAATTKISGVSKAEGSGQIYVRGLGDRYLSTTLNGLPIPSDNIDKKNIDLELFPSRFIGNVSISKTFSPMNSADLASGNIDIVSKKVSKSKDIAFSISSGVNSNVSDSDIFDNFKSTANNEDITLGIYSRAYEAGNLVNALTEQSWNPEEISTPVNYGFGFNIGGILGEERKLKLYFSGGQSVDNEYREGVFREYDQGNLRDFVPEDDLRRWLRTINTTGMLHSQYKFNDNNNLSFNTFVINKVFEETLEAGRDGTTEIFEELDNIDEGSQFIRDQNIKNTLLSATQILGEHNISEKNKLEWAAGFNYLVANEPNRIRNEVNILNDNPRTPNINEEGVIELGFTGGFQQRKSVQEITDEEFNARISDELILKQDEEDDIFVLNLGGSFRNKTRDFSSQFFGIEKGNNATINPESIDAIGDIFIQENFDNGALQRNIQPLDIYDAELLSYSGYANFTGKFNKLTAQIGLRYQKDEIDVNFDVGNFVNRETGQARIGNSDKNYDNFYPYVNLKYEVNDKLALRLSGSLGQTLPEFKEIAPFQYVSPVGQVFQGNPDIERSENYNIDFKVEFFPQSDELLSLSAFYKRINDPINRGLQRGGEGIFSYFNTGDRARIIGLELEGRVYIIKKRESYPNLRLSGNVSYLDHKQDLKDVFRADGTLEQTFRYGDRTEIGLEGASDWITNMSLTFNSGDEFPYEFTLTGNYASDKIFALGAPRNQQQPDVFFNGEITEKGFVTLDFIANKEIDKHWSLGLTARNLLNPTIKREQFVQEVVTGNSFDSTVLSYSTGVEASLNISYKF</sequence>
<feature type="domain" description="TonB-dependent receptor plug" evidence="7">
    <location>
        <begin position="129"/>
        <end position="225"/>
    </location>
</feature>
<evidence type="ECO:0000256" key="5">
    <source>
        <dbReference type="SAM" id="SignalP"/>
    </source>
</evidence>
<evidence type="ECO:0000259" key="6">
    <source>
        <dbReference type="Pfam" id="PF00593"/>
    </source>
</evidence>
<dbReference type="Gene3D" id="2.60.40.1120">
    <property type="entry name" value="Carboxypeptidase-like, regulatory domain"/>
    <property type="match status" value="1"/>
</dbReference>
<dbReference type="InterPro" id="IPR000531">
    <property type="entry name" value="Beta-barrel_TonB"/>
</dbReference>
<keyword evidence="2 4" id="KW-0472">Membrane</keyword>
<name>A0A504J9G6_9FLAO</name>
<dbReference type="Pfam" id="PF07715">
    <property type="entry name" value="Plug"/>
    <property type="match status" value="1"/>
</dbReference>
<dbReference type="InterPro" id="IPR012910">
    <property type="entry name" value="Plug_dom"/>
</dbReference>